<dbReference type="PANTHER" id="PTHR33498:SF1">
    <property type="entry name" value="TRANSPOSASE FOR INSERTION SEQUENCE ELEMENT IS1557"/>
    <property type="match status" value="1"/>
</dbReference>
<sequence length="213" mass="24179">MAIDNFIANFLEIKDPNIEFHEAFQTIKENGVTTKILSGTLSYPLEACPKCGVRNKSTQDMIKYGFAESTIKLPSMNFNALVLKLKKQKYQCKHCGEYSLVTTPLVDPGCFISNDLKRMVAVELGEVQSMTLIARRYSISDYTVVKVLKKAGKALAPSYRTLPEHIGIDEFKSVKSVQESMSCILMDAHEKKLFDILPDRKQNAIRDYFMRYS</sequence>
<dbReference type="AlphaFoldDB" id="A0A839A8E1"/>
<organism evidence="1 2">
    <name type="scientific">Ruoffia halotolerans</name>
    <dbReference type="NCBI Taxonomy" id="2748684"/>
    <lineage>
        <taxon>Bacteria</taxon>
        <taxon>Bacillati</taxon>
        <taxon>Bacillota</taxon>
        <taxon>Bacilli</taxon>
        <taxon>Lactobacillales</taxon>
        <taxon>Aerococcaceae</taxon>
        <taxon>Ruoffia</taxon>
    </lineage>
</organism>
<gene>
    <name evidence="1" type="ORF">HW423_09775</name>
</gene>
<accession>A0A839A8E1</accession>
<dbReference type="Proteomes" id="UP000571018">
    <property type="component" value="Unassembled WGS sequence"/>
</dbReference>
<dbReference type="EMBL" id="JACAOA010000036">
    <property type="protein sequence ID" value="MBA5730070.1"/>
    <property type="molecule type" value="Genomic_DNA"/>
</dbReference>
<keyword evidence="2" id="KW-1185">Reference proteome</keyword>
<name>A0A839A8E1_9LACT</name>
<proteinExistence type="predicted"/>
<reference evidence="1 2" key="1">
    <citation type="submission" date="2020-06" db="EMBL/GenBank/DDBJ databases">
        <title>Reclassification of Facklamia ignava, Facklamia soureckii and Facklami tabacinasalis as Falseniella iganva gen. nov., comb. nov., Hutsoniella ignava gen. nov., comb. nov., and Ruoffia tabacinasalis gen. nov., comb. nov and description of Ruoffia haltotolerans sp. nov., isolated from hypersaline Inland Sea of Qatar.</title>
        <authorList>
            <person name="Fotedar R."/>
            <person name="Sankaranarayanan K."/>
            <person name="Lawson P."/>
            <person name="Caldwell M."/>
            <person name="Zeyara A."/>
            <person name="Al Malki A."/>
            <person name="Ali M."/>
        </authorList>
    </citation>
    <scope>NUCLEOTIDE SEQUENCE [LARGE SCALE GENOMIC DNA]</scope>
    <source>
        <strain evidence="1 2">INB8</strain>
    </source>
</reference>
<protein>
    <submittedName>
        <fullName evidence="1">Transposase</fullName>
    </submittedName>
</protein>
<evidence type="ECO:0000313" key="2">
    <source>
        <dbReference type="Proteomes" id="UP000571018"/>
    </source>
</evidence>
<feature type="non-terminal residue" evidence="1">
    <location>
        <position position="213"/>
    </location>
</feature>
<evidence type="ECO:0000313" key="1">
    <source>
        <dbReference type="EMBL" id="MBA5730070.1"/>
    </source>
</evidence>
<dbReference type="InterPro" id="IPR047951">
    <property type="entry name" value="Transpos_ISL3"/>
</dbReference>
<comment type="caution">
    <text evidence="1">The sequence shown here is derived from an EMBL/GenBank/DDBJ whole genome shotgun (WGS) entry which is preliminary data.</text>
</comment>
<dbReference type="PANTHER" id="PTHR33498">
    <property type="entry name" value="TRANSPOSASE FOR INSERTION SEQUENCE ELEMENT IS1557"/>
    <property type="match status" value="1"/>
</dbReference>
<dbReference type="RefSeq" id="WP_218931727.1">
    <property type="nucleotide sequence ID" value="NZ_JACAOA010000036.1"/>
</dbReference>